<protein>
    <recommendedName>
        <fullName evidence="2">DUF6534 domain-containing protein</fullName>
    </recommendedName>
</protein>
<dbReference type="OrthoDB" id="3012488at2759"/>
<organism evidence="3 4">
    <name type="scientific">Sanghuangporus baumii</name>
    <name type="common">Phellinus baumii</name>
    <dbReference type="NCBI Taxonomy" id="108892"/>
    <lineage>
        <taxon>Eukaryota</taxon>
        <taxon>Fungi</taxon>
        <taxon>Dikarya</taxon>
        <taxon>Basidiomycota</taxon>
        <taxon>Agaricomycotina</taxon>
        <taxon>Agaricomycetes</taxon>
        <taxon>Hymenochaetales</taxon>
        <taxon>Hymenochaetaceae</taxon>
        <taxon>Sanghuangporus</taxon>
    </lineage>
</organism>
<feature type="domain" description="DUF6534" evidence="2">
    <location>
        <begin position="266"/>
        <end position="351"/>
    </location>
</feature>
<feature type="transmembrane region" description="Helical" evidence="1">
    <location>
        <begin position="258"/>
        <end position="280"/>
    </location>
</feature>
<dbReference type="PANTHER" id="PTHR40465">
    <property type="entry name" value="CHROMOSOME 1, WHOLE GENOME SHOTGUN SEQUENCE"/>
    <property type="match status" value="1"/>
</dbReference>
<dbReference type="EMBL" id="LNZH02000161">
    <property type="protein sequence ID" value="OCB89250.1"/>
    <property type="molecule type" value="Genomic_DNA"/>
</dbReference>
<dbReference type="PANTHER" id="PTHR40465:SF1">
    <property type="entry name" value="DUF6534 DOMAIN-CONTAINING PROTEIN"/>
    <property type="match status" value="1"/>
</dbReference>
<evidence type="ECO:0000313" key="4">
    <source>
        <dbReference type="Proteomes" id="UP000757232"/>
    </source>
</evidence>
<keyword evidence="4" id="KW-1185">Reference proteome</keyword>
<feature type="transmembrane region" description="Helical" evidence="1">
    <location>
        <begin position="292"/>
        <end position="319"/>
    </location>
</feature>
<keyword evidence="1" id="KW-0812">Transmembrane</keyword>
<feature type="transmembrane region" description="Helical" evidence="1">
    <location>
        <begin position="54"/>
        <end position="75"/>
    </location>
</feature>
<feature type="transmembrane region" description="Helical" evidence="1">
    <location>
        <begin position="224"/>
        <end position="246"/>
    </location>
</feature>
<proteinExistence type="predicted"/>
<dbReference type="Proteomes" id="UP000757232">
    <property type="component" value="Unassembled WGS sequence"/>
</dbReference>
<feature type="transmembrane region" description="Helical" evidence="1">
    <location>
        <begin position="20"/>
        <end position="42"/>
    </location>
</feature>
<feature type="transmembrane region" description="Helical" evidence="1">
    <location>
        <begin position="185"/>
        <end position="212"/>
    </location>
</feature>
<reference evidence="3" key="1">
    <citation type="submission" date="2016-06" db="EMBL/GenBank/DDBJ databases">
        <title>Draft Genome sequence of the fungus Inonotus baumii.</title>
        <authorList>
            <person name="Zhu H."/>
            <person name="Lin W."/>
        </authorList>
    </citation>
    <scope>NUCLEOTIDE SEQUENCE</scope>
    <source>
        <strain evidence="3">821</strain>
    </source>
</reference>
<feature type="transmembrane region" description="Helical" evidence="1">
    <location>
        <begin position="113"/>
        <end position="135"/>
    </location>
</feature>
<dbReference type="InterPro" id="IPR045339">
    <property type="entry name" value="DUF6534"/>
</dbReference>
<gene>
    <name evidence="3" type="ORF">A7U60_g3618</name>
</gene>
<keyword evidence="1" id="KW-1133">Transmembrane helix</keyword>
<comment type="caution">
    <text evidence="3">The sequence shown here is derived from an EMBL/GenBank/DDBJ whole genome shotgun (WGS) entry which is preliminary data.</text>
</comment>
<evidence type="ECO:0000256" key="1">
    <source>
        <dbReference type="SAM" id="Phobius"/>
    </source>
</evidence>
<evidence type="ECO:0000259" key="2">
    <source>
        <dbReference type="Pfam" id="PF20152"/>
    </source>
</evidence>
<sequence>MASSASPEIHLDLTGTFGISYIGAMVALVLYGITTLQSYLYYMYYPKDRPSLKLLVAFIWTLETVQIALVCHSLYHYLVRDHLNAVHKDDFIHQLCGWKVINYSNPLALGVGIWSLFTSILVNVIISTTVQLFFAELADFSPSVSKGMWWLTAFLTLTILAHFALGLETVILLLKLKLLSKIPSITYNAALPFSITAVFPDVLIAFSLCYFLHSVKSGFRGTNALLNTLMVYAVNRCLLTTLKLKLLSKIPSITYNAALPFSITAVFPDVLIAFSLCYFLHSVKSGFRGTNALLNTLMVYAVNRCLLTTVVVIVEVIVFKVLPDSFYYLAIDFCVGKLYANTLLATLNTRQVLRGRGYGNDSQSLSDLPASSRSGATPQFRNGVQVHGQGPDPVELTDLRATWPSGLTQDSISADSVSGIRSDLHRMSKKDNKDQVDITVPVGVVSEVEAQELTSVSLGICLVCELTYRPPVVDWQERDPSQKHVPIGP</sequence>
<name>A0A9Q5N6M2_SANBA</name>
<dbReference type="Pfam" id="PF20152">
    <property type="entry name" value="DUF6534"/>
    <property type="match status" value="2"/>
</dbReference>
<feature type="transmembrane region" description="Helical" evidence="1">
    <location>
        <begin position="147"/>
        <end position="165"/>
    </location>
</feature>
<evidence type="ECO:0000313" key="3">
    <source>
        <dbReference type="EMBL" id="OCB89250.1"/>
    </source>
</evidence>
<accession>A0A9Q5N6M2</accession>
<feature type="transmembrane region" description="Helical" evidence="1">
    <location>
        <begin position="325"/>
        <end position="347"/>
    </location>
</feature>
<keyword evidence="1" id="KW-0472">Membrane</keyword>
<feature type="domain" description="DUF6534" evidence="2">
    <location>
        <begin position="198"/>
        <end position="247"/>
    </location>
</feature>
<dbReference type="AlphaFoldDB" id="A0A9Q5N6M2"/>